<evidence type="ECO:0000313" key="3">
    <source>
        <dbReference type="Proteomes" id="UP000431826"/>
    </source>
</evidence>
<dbReference type="GeneID" id="96284019"/>
<accession>A0A640UV25</accession>
<dbReference type="RefSeq" id="WP_218039305.1">
    <property type="nucleotide sequence ID" value="NZ_BLIR01000001.1"/>
</dbReference>
<feature type="region of interest" description="Disordered" evidence="1">
    <location>
        <begin position="96"/>
        <end position="129"/>
    </location>
</feature>
<proteinExistence type="predicted"/>
<dbReference type="Proteomes" id="UP000431826">
    <property type="component" value="Unassembled WGS sequence"/>
</dbReference>
<gene>
    <name evidence="2" type="ORF">Stube_29080</name>
</gene>
<evidence type="ECO:0000313" key="2">
    <source>
        <dbReference type="EMBL" id="GFE38235.1"/>
    </source>
</evidence>
<organism evidence="2 3">
    <name type="scientific">Streptomyces tubercidicus</name>
    <dbReference type="NCBI Taxonomy" id="47759"/>
    <lineage>
        <taxon>Bacteria</taxon>
        <taxon>Bacillati</taxon>
        <taxon>Actinomycetota</taxon>
        <taxon>Actinomycetes</taxon>
        <taxon>Kitasatosporales</taxon>
        <taxon>Streptomycetaceae</taxon>
        <taxon>Streptomyces</taxon>
    </lineage>
</organism>
<dbReference type="AlphaFoldDB" id="A0A640UV25"/>
<evidence type="ECO:0000256" key="1">
    <source>
        <dbReference type="SAM" id="MobiDB-lite"/>
    </source>
</evidence>
<sequence length="469" mass="51101">MITRRHWQVFETFKLHFERTANELAEQDRDPTLVGLTVSKRQFERWYGGEVKTRPYPALCRVLEAMFRYPVDVLLGPASEGVGAVDAAPQLRLVMPKPSPSPSLEPSEGGSGFDGIEFTSRPVPGDNAGRDTLERQVAMAARRAFRFSAMAEGSNVGPETLDELHQEVRRLAAAYPQLPLAPLLGDLVEVQDLSFRFLEHGHVRPGQARELYLLSAITSGMLAKASHDLGDPRSAMTQARTAYVCADNADHHAMRAWVRGLQSLIAYWDGRHQEASKYAALGISQVAGVTGTSAVWLSCLQARAGAALGDVAAIRESLTEAERARDAASPDDLDEFGGIMTFPVPRQLYYAADATAWLPNAPEAEHQAEAAVAAYRQAEPEDWAFGDQAGAHTDLALARIHAGSLDGVDEAMRPVLDLSADQRINGIVASVRQVHTALRDPRWLTAPEARTTREEIEAFTAAPVAALPR</sequence>
<comment type="caution">
    <text evidence="2">The sequence shown here is derived from an EMBL/GenBank/DDBJ whole genome shotgun (WGS) entry which is preliminary data.</text>
</comment>
<dbReference type="EMBL" id="BLIR01000001">
    <property type="protein sequence ID" value="GFE38235.1"/>
    <property type="molecule type" value="Genomic_DNA"/>
</dbReference>
<name>A0A640UV25_9ACTN</name>
<evidence type="ECO:0008006" key="4">
    <source>
        <dbReference type="Google" id="ProtNLM"/>
    </source>
</evidence>
<reference evidence="2 3" key="1">
    <citation type="submission" date="2019-12" db="EMBL/GenBank/DDBJ databases">
        <title>Whole genome shotgun sequence of Streptomyces tubercidicus NBRC 13090.</title>
        <authorList>
            <person name="Ichikawa N."/>
            <person name="Kimura A."/>
            <person name="Kitahashi Y."/>
            <person name="Komaki H."/>
            <person name="Tamura T."/>
        </authorList>
    </citation>
    <scope>NUCLEOTIDE SEQUENCE [LARGE SCALE GENOMIC DNA]</scope>
    <source>
        <strain evidence="2 3">NBRC 13090</strain>
    </source>
</reference>
<keyword evidence="3" id="KW-1185">Reference proteome</keyword>
<protein>
    <recommendedName>
        <fullName evidence="4">XRE family transcriptional regulator</fullName>
    </recommendedName>
</protein>